<reference evidence="7" key="1">
    <citation type="submission" date="2019-09" db="EMBL/GenBank/DDBJ databases">
        <title>Draft genome information of white flower Hibiscus syriacus.</title>
        <authorList>
            <person name="Kim Y.-M."/>
        </authorList>
    </citation>
    <scope>NUCLEOTIDE SEQUENCE [LARGE SCALE GENOMIC DNA]</scope>
    <source>
        <strain evidence="7">YM2019G1</strain>
    </source>
</reference>
<name>A0A6A2XCB1_HIBSY</name>
<dbReference type="EMBL" id="VEPZ02001429">
    <property type="protein sequence ID" value="KAE8673301.1"/>
    <property type="molecule type" value="Genomic_DNA"/>
</dbReference>
<keyword evidence="2 6" id="KW-0812">Transmembrane</keyword>
<feature type="transmembrane region" description="Helical" evidence="6">
    <location>
        <begin position="167"/>
        <end position="187"/>
    </location>
</feature>
<evidence type="ECO:0000256" key="1">
    <source>
        <dbReference type="ARBA" id="ARBA00004477"/>
    </source>
</evidence>
<dbReference type="PANTHER" id="PTHR31394">
    <property type="entry name" value="TRANSMEMBRANE PROTEIN 199"/>
    <property type="match status" value="1"/>
</dbReference>
<evidence type="ECO:0000256" key="4">
    <source>
        <dbReference type="ARBA" id="ARBA00022989"/>
    </source>
</evidence>
<evidence type="ECO:0008006" key="9">
    <source>
        <dbReference type="Google" id="ProtNLM"/>
    </source>
</evidence>
<gene>
    <name evidence="7" type="ORF">F3Y22_tig00111794pilonHSYRG00045</name>
</gene>
<evidence type="ECO:0000313" key="7">
    <source>
        <dbReference type="EMBL" id="KAE8673301.1"/>
    </source>
</evidence>
<evidence type="ECO:0000313" key="8">
    <source>
        <dbReference type="Proteomes" id="UP000436088"/>
    </source>
</evidence>
<accession>A0A6A2XCB1</accession>
<comment type="subcellular location">
    <subcellularLocation>
        <location evidence="1">Endoplasmic reticulum membrane</location>
        <topology evidence="1">Multi-pass membrane protein</topology>
    </subcellularLocation>
</comment>
<dbReference type="PANTHER" id="PTHR31394:SF1">
    <property type="entry name" value="TRANSMEMBRANE PROTEIN 199"/>
    <property type="match status" value="1"/>
</dbReference>
<dbReference type="Pfam" id="PF11712">
    <property type="entry name" value="Vma12"/>
    <property type="match status" value="1"/>
</dbReference>
<keyword evidence="5 6" id="KW-0472">Membrane</keyword>
<dbReference type="AlphaFoldDB" id="A0A6A2XCB1"/>
<proteinExistence type="predicted"/>
<sequence length="207" mass="23317">MGDQQGIKNQTGLVITVTESIRAFLLSVSDDQCLSQELRELAVALSSATNASYKQIRSLWIQSDVETRPALISLFSGSNFVFASPKPREKSEELKERLSKLKEQAERREYQELVKDITPKKDVYEPFSTYKDQIGFGLHVALIMFIGYLVGHFAFRALFNNNPIMNSAGGILGLVFGMFLEKLLFIIRTSEPNLKSPSSTSRMKKNQ</sequence>
<keyword evidence="3" id="KW-0256">Endoplasmic reticulum</keyword>
<protein>
    <recommendedName>
        <fullName evidence="9">Thymic stromal cotransporter</fullName>
    </recommendedName>
</protein>
<dbReference type="GO" id="GO:0070072">
    <property type="term" value="P:vacuolar proton-transporting V-type ATPase complex assembly"/>
    <property type="evidence" value="ECO:0007669"/>
    <property type="project" value="InterPro"/>
</dbReference>
<keyword evidence="4 6" id="KW-1133">Transmembrane helix</keyword>
<dbReference type="GO" id="GO:0005789">
    <property type="term" value="C:endoplasmic reticulum membrane"/>
    <property type="evidence" value="ECO:0007669"/>
    <property type="project" value="UniProtKB-SubCell"/>
</dbReference>
<comment type="caution">
    <text evidence="7">The sequence shown here is derived from an EMBL/GenBank/DDBJ whole genome shotgun (WGS) entry which is preliminary data.</text>
</comment>
<evidence type="ECO:0000256" key="3">
    <source>
        <dbReference type="ARBA" id="ARBA00022824"/>
    </source>
</evidence>
<feature type="transmembrane region" description="Helical" evidence="6">
    <location>
        <begin position="136"/>
        <end position="155"/>
    </location>
</feature>
<dbReference type="Proteomes" id="UP000436088">
    <property type="component" value="Unassembled WGS sequence"/>
</dbReference>
<dbReference type="InterPro" id="IPR021013">
    <property type="entry name" value="ATPase_Vma12"/>
</dbReference>
<keyword evidence="8" id="KW-1185">Reference proteome</keyword>
<organism evidence="7 8">
    <name type="scientific">Hibiscus syriacus</name>
    <name type="common">Rose of Sharon</name>
    <dbReference type="NCBI Taxonomy" id="106335"/>
    <lineage>
        <taxon>Eukaryota</taxon>
        <taxon>Viridiplantae</taxon>
        <taxon>Streptophyta</taxon>
        <taxon>Embryophyta</taxon>
        <taxon>Tracheophyta</taxon>
        <taxon>Spermatophyta</taxon>
        <taxon>Magnoliopsida</taxon>
        <taxon>eudicotyledons</taxon>
        <taxon>Gunneridae</taxon>
        <taxon>Pentapetalae</taxon>
        <taxon>rosids</taxon>
        <taxon>malvids</taxon>
        <taxon>Malvales</taxon>
        <taxon>Malvaceae</taxon>
        <taxon>Malvoideae</taxon>
        <taxon>Hibiscus</taxon>
    </lineage>
</organism>
<evidence type="ECO:0000256" key="5">
    <source>
        <dbReference type="ARBA" id="ARBA00023136"/>
    </source>
</evidence>
<evidence type="ECO:0000256" key="6">
    <source>
        <dbReference type="SAM" id="Phobius"/>
    </source>
</evidence>
<evidence type="ECO:0000256" key="2">
    <source>
        <dbReference type="ARBA" id="ARBA00022692"/>
    </source>
</evidence>